<evidence type="ECO:0000256" key="5">
    <source>
        <dbReference type="ARBA" id="ARBA00022685"/>
    </source>
</evidence>
<evidence type="ECO:0000256" key="14">
    <source>
        <dbReference type="PROSITE-ProRule" id="PRU00076"/>
    </source>
</evidence>
<evidence type="ECO:0000256" key="9">
    <source>
        <dbReference type="ARBA" id="ARBA00022837"/>
    </source>
</evidence>
<dbReference type="OMA" id="ERELWAN"/>
<dbReference type="SUPFAM" id="SSF50494">
    <property type="entry name" value="Trypsin-like serine proteases"/>
    <property type="match status" value="1"/>
</dbReference>
<dbReference type="FunFam" id="4.10.740.10:FF:000001">
    <property type="entry name" value="vitamin K-dependent protein S"/>
    <property type="match status" value="1"/>
</dbReference>
<dbReference type="GO" id="GO:0006508">
    <property type="term" value="P:proteolysis"/>
    <property type="evidence" value="ECO:0007669"/>
    <property type="project" value="UniProtKB-KW"/>
</dbReference>
<evidence type="ECO:0000256" key="1">
    <source>
        <dbReference type="ARBA" id="ARBA00004613"/>
    </source>
</evidence>
<dbReference type="Ensembl" id="ENSHCOT00000005373.1">
    <property type="protein sequence ID" value="ENSHCOP00000005440.1"/>
    <property type="gene ID" value="ENSHCOG00000007160.1"/>
</dbReference>
<feature type="domain" description="Gla" evidence="18">
    <location>
        <begin position="16"/>
        <end position="53"/>
    </location>
</feature>
<keyword evidence="6" id="KW-0732">Signal</keyword>
<reference evidence="19" key="2">
    <citation type="submission" date="2025-09" db="UniProtKB">
        <authorList>
            <consortium name="Ensembl"/>
        </authorList>
    </citation>
    <scope>IDENTIFICATION</scope>
</reference>
<keyword evidence="5" id="KW-0165">Cleavage on pair of basic residues</keyword>
<evidence type="ECO:0000256" key="10">
    <source>
        <dbReference type="ARBA" id="ARBA00023145"/>
    </source>
</evidence>
<evidence type="ECO:0000256" key="15">
    <source>
        <dbReference type="RuleBase" id="RU363034"/>
    </source>
</evidence>
<dbReference type="InterPro" id="IPR012224">
    <property type="entry name" value="Pept_S1A_FX"/>
</dbReference>
<evidence type="ECO:0000256" key="7">
    <source>
        <dbReference type="ARBA" id="ARBA00022737"/>
    </source>
</evidence>
<comment type="caution">
    <text evidence="14">Lacks conserved residue(s) required for the propagation of feature annotation.</text>
</comment>
<keyword evidence="4 15" id="KW-0645">Protease</keyword>
<comment type="subcellular location">
    <subcellularLocation>
        <location evidence="1">Secreted</location>
    </subcellularLocation>
</comment>
<dbReference type="InterPro" id="IPR033116">
    <property type="entry name" value="TRYPSIN_SER"/>
</dbReference>
<keyword evidence="20" id="KW-1185">Reference proteome</keyword>
<dbReference type="InterPro" id="IPR009003">
    <property type="entry name" value="Peptidase_S1_PA"/>
</dbReference>
<dbReference type="Gene3D" id="4.10.740.10">
    <property type="entry name" value="Coagulation Factor IX"/>
    <property type="match status" value="1"/>
</dbReference>
<feature type="disulfide bond" evidence="14">
    <location>
        <begin position="84"/>
        <end position="93"/>
    </location>
</feature>
<dbReference type="Pfam" id="PF00594">
    <property type="entry name" value="Gla"/>
    <property type="match status" value="1"/>
</dbReference>
<dbReference type="PROSITE" id="PS01186">
    <property type="entry name" value="EGF_2"/>
    <property type="match status" value="1"/>
</dbReference>
<dbReference type="PANTHER" id="PTHR24278:SF26">
    <property type="entry name" value="COAGULATION FACTOR VII"/>
    <property type="match status" value="1"/>
</dbReference>
<dbReference type="PROSITE" id="PS50026">
    <property type="entry name" value="EGF_3"/>
    <property type="match status" value="1"/>
</dbReference>
<keyword evidence="10" id="KW-0865">Zymogen</keyword>
<evidence type="ECO:0000256" key="12">
    <source>
        <dbReference type="ARBA" id="ARBA00023180"/>
    </source>
</evidence>
<dbReference type="GO" id="GO:0005509">
    <property type="term" value="F:calcium ion binding"/>
    <property type="evidence" value="ECO:0007669"/>
    <property type="project" value="InterPro"/>
</dbReference>
<keyword evidence="9" id="KW-0106">Calcium</keyword>
<evidence type="ECO:0000256" key="3">
    <source>
        <dbReference type="ARBA" id="ARBA00022536"/>
    </source>
</evidence>
<keyword evidence="7" id="KW-0677">Repeat</keyword>
<dbReference type="CDD" id="cd00054">
    <property type="entry name" value="EGF_CA"/>
    <property type="match status" value="1"/>
</dbReference>
<dbReference type="Pfam" id="PF00008">
    <property type="entry name" value="EGF"/>
    <property type="match status" value="1"/>
</dbReference>
<dbReference type="PANTHER" id="PTHR24278">
    <property type="entry name" value="COAGULATION FACTOR"/>
    <property type="match status" value="1"/>
</dbReference>
<dbReference type="InterPro" id="IPR000742">
    <property type="entry name" value="EGF"/>
</dbReference>
<dbReference type="InterPro" id="IPR035972">
    <property type="entry name" value="GLA-like_dom_SF"/>
</dbReference>
<organism evidence="19 20">
    <name type="scientific">Hippocampus comes</name>
    <name type="common">Tiger tail seahorse</name>
    <dbReference type="NCBI Taxonomy" id="109280"/>
    <lineage>
        <taxon>Eukaryota</taxon>
        <taxon>Metazoa</taxon>
        <taxon>Chordata</taxon>
        <taxon>Craniata</taxon>
        <taxon>Vertebrata</taxon>
        <taxon>Euteleostomi</taxon>
        <taxon>Actinopterygii</taxon>
        <taxon>Neopterygii</taxon>
        <taxon>Teleostei</taxon>
        <taxon>Neoteleostei</taxon>
        <taxon>Acanthomorphata</taxon>
        <taxon>Syngnathiaria</taxon>
        <taxon>Syngnathiformes</taxon>
        <taxon>Syngnathoidei</taxon>
        <taxon>Syngnathidae</taxon>
        <taxon>Hippocampus</taxon>
    </lineage>
</organism>
<name>A0A3Q2XLC2_HIPCM</name>
<dbReference type="InterPro" id="IPR043504">
    <property type="entry name" value="Peptidase_S1_PA_chymotrypsin"/>
</dbReference>
<dbReference type="InterPro" id="IPR001314">
    <property type="entry name" value="Peptidase_S1A"/>
</dbReference>
<feature type="active site" description="Charge relay system" evidence="13">
    <location>
        <position position="273"/>
    </location>
</feature>
<dbReference type="PRINTS" id="PR00001">
    <property type="entry name" value="GLABLOOD"/>
</dbReference>
<dbReference type="GO" id="GO:0004252">
    <property type="term" value="F:serine-type endopeptidase activity"/>
    <property type="evidence" value="ECO:0007669"/>
    <property type="project" value="InterPro"/>
</dbReference>
<dbReference type="FunFam" id="2.40.10.10:FF:000013">
    <property type="entry name" value="Coagulation factor X"/>
    <property type="match status" value="1"/>
</dbReference>
<proteinExistence type="predicted"/>
<keyword evidence="8 15" id="KW-0378">Hydrolase</keyword>
<evidence type="ECO:0000256" key="2">
    <source>
        <dbReference type="ARBA" id="ARBA00022525"/>
    </source>
</evidence>
<dbReference type="PIRSF" id="PIRSF001143">
    <property type="entry name" value="Factor_X"/>
    <property type="match status" value="1"/>
</dbReference>
<dbReference type="GeneTree" id="ENSGT00940000154474"/>
<evidence type="ECO:0000256" key="6">
    <source>
        <dbReference type="ARBA" id="ARBA00022729"/>
    </source>
</evidence>
<dbReference type="Pfam" id="PF14670">
    <property type="entry name" value="FXa_inhibition"/>
    <property type="match status" value="1"/>
</dbReference>
<dbReference type="InterPro" id="IPR001254">
    <property type="entry name" value="Trypsin_dom"/>
</dbReference>
<evidence type="ECO:0000259" key="17">
    <source>
        <dbReference type="PROSITE" id="PS50240"/>
    </source>
</evidence>
<dbReference type="PRINTS" id="PR00722">
    <property type="entry name" value="CHYMOTRYPSIN"/>
</dbReference>
<feature type="domain" description="Peptidase S1" evidence="17">
    <location>
        <begin position="185"/>
        <end position="419"/>
    </location>
</feature>
<dbReference type="InterPro" id="IPR017857">
    <property type="entry name" value="Coagulation_fac-like_Gla_dom"/>
</dbReference>
<dbReference type="SUPFAM" id="SSF57630">
    <property type="entry name" value="GLA-domain"/>
    <property type="match status" value="1"/>
</dbReference>
<dbReference type="Gene3D" id="2.10.25.10">
    <property type="entry name" value="Laminin"/>
    <property type="match status" value="2"/>
</dbReference>
<sequence>LCFYPCHCVLVRTKRFNSGWLEELQKGDLKRECLEEKCSYEEAREVFEHQEATWHPAVPDSCESSPCLNGGSCLVLPASYNCLCPPPFSGLNCELGKVTSHVSFTKITSILLCSVDDHVRPETCLLENGGCEHFCDQDERGERVNCSCADGYFLNADGQNSITCGMTPVLQDPNKAKKLDPRARIVGGQECPKGECPWQVLLLYHGKGFCGGIIIKPMWILTASHCLEDTDAQFLNVVAGEHNTMVEEGTEQVIQVAQILMHERYEKKTADNDIALLRLASPVVYTPYAVPACLPTKSLAERDLWAISIHPVMSGWGRLSLHGSTARLLQRLALPRVPLQECRLHTKLNITRNMLCAGLQRGGQDACKGDSGGPLVTRYKKTWFLTGVVSWGNGCADNNMYGIYTKVSNFLDWIQHQMTRW</sequence>
<dbReference type="InterPro" id="IPR050442">
    <property type="entry name" value="Peptidase_S1_coag_factors"/>
</dbReference>
<evidence type="ECO:0000256" key="8">
    <source>
        <dbReference type="ARBA" id="ARBA00022801"/>
    </source>
</evidence>
<evidence type="ECO:0000313" key="20">
    <source>
        <dbReference type="Proteomes" id="UP000264820"/>
    </source>
</evidence>
<evidence type="ECO:0000256" key="11">
    <source>
        <dbReference type="ARBA" id="ARBA00023157"/>
    </source>
</evidence>
<keyword evidence="11 14" id="KW-1015">Disulfide bond</keyword>
<keyword evidence="12" id="KW-0325">Glycoprotein</keyword>
<dbReference type="InterPro" id="IPR018114">
    <property type="entry name" value="TRYPSIN_HIS"/>
</dbReference>
<dbReference type="GO" id="GO:0007596">
    <property type="term" value="P:blood coagulation"/>
    <property type="evidence" value="ECO:0007669"/>
    <property type="project" value="InterPro"/>
</dbReference>
<dbReference type="PROSITE" id="PS00135">
    <property type="entry name" value="TRYPSIN_SER"/>
    <property type="match status" value="1"/>
</dbReference>
<dbReference type="PROSITE" id="PS00134">
    <property type="entry name" value="TRYPSIN_HIS"/>
    <property type="match status" value="1"/>
</dbReference>
<dbReference type="PROSITE" id="PS00022">
    <property type="entry name" value="EGF_1"/>
    <property type="match status" value="1"/>
</dbReference>
<evidence type="ECO:0000256" key="4">
    <source>
        <dbReference type="ARBA" id="ARBA00022670"/>
    </source>
</evidence>
<feature type="active site" description="Charge relay system" evidence="13">
    <location>
        <position position="371"/>
    </location>
</feature>
<feature type="domain" description="EGF-like" evidence="16">
    <location>
        <begin position="58"/>
        <end position="94"/>
    </location>
</feature>
<dbReference type="FunFam" id="2.10.25.10:FF:000057">
    <property type="entry name" value="protocadherin Fat 1 isoform X2"/>
    <property type="match status" value="1"/>
</dbReference>
<feature type="active site" description="Charge relay system" evidence="13">
    <location>
        <position position="225"/>
    </location>
</feature>
<dbReference type="SUPFAM" id="SSF57196">
    <property type="entry name" value="EGF/Laminin"/>
    <property type="match status" value="1"/>
</dbReference>
<protein>
    <submittedName>
        <fullName evidence="19">Coagulation factor VII</fullName>
    </submittedName>
</protein>
<evidence type="ECO:0000256" key="13">
    <source>
        <dbReference type="PIRSR" id="PIRSR001143-1"/>
    </source>
</evidence>
<dbReference type="SMART" id="SM00020">
    <property type="entry name" value="Tryp_SPc"/>
    <property type="match status" value="1"/>
</dbReference>
<keyword evidence="3 14" id="KW-0245">EGF-like domain</keyword>
<keyword evidence="2" id="KW-0964">Secreted</keyword>
<dbReference type="Proteomes" id="UP000264820">
    <property type="component" value="Unplaced"/>
</dbReference>
<dbReference type="SMART" id="SM00181">
    <property type="entry name" value="EGF"/>
    <property type="match status" value="2"/>
</dbReference>
<dbReference type="CDD" id="cd00190">
    <property type="entry name" value="Tryp_SPc"/>
    <property type="match status" value="1"/>
</dbReference>
<dbReference type="PROSITE" id="PS50240">
    <property type="entry name" value="TRYPSIN_DOM"/>
    <property type="match status" value="1"/>
</dbReference>
<reference evidence="19" key="1">
    <citation type="submission" date="2025-08" db="UniProtKB">
        <authorList>
            <consortium name="Ensembl"/>
        </authorList>
    </citation>
    <scope>IDENTIFICATION</scope>
</reference>
<evidence type="ECO:0000313" key="19">
    <source>
        <dbReference type="Ensembl" id="ENSHCOP00000005440.1"/>
    </source>
</evidence>
<keyword evidence="15" id="KW-0720">Serine protease</keyword>
<dbReference type="InterPro" id="IPR001881">
    <property type="entry name" value="EGF-like_Ca-bd_dom"/>
</dbReference>
<dbReference type="SMART" id="SM00069">
    <property type="entry name" value="GLA"/>
    <property type="match status" value="1"/>
</dbReference>
<dbReference type="Pfam" id="PF00089">
    <property type="entry name" value="Trypsin"/>
    <property type="match status" value="1"/>
</dbReference>
<evidence type="ECO:0000259" key="16">
    <source>
        <dbReference type="PROSITE" id="PS50026"/>
    </source>
</evidence>
<dbReference type="Gene3D" id="2.40.10.10">
    <property type="entry name" value="Trypsin-like serine proteases"/>
    <property type="match status" value="2"/>
</dbReference>
<dbReference type="GO" id="GO:0005615">
    <property type="term" value="C:extracellular space"/>
    <property type="evidence" value="ECO:0007669"/>
    <property type="project" value="TreeGrafter"/>
</dbReference>
<dbReference type="InterPro" id="IPR000294">
    <property type="entry name" value="GLA_domain"/>
</dbReference>
<dbReference type="SMART" id="SM00179">
    <property type="entry name" value="EGF_CA"/>
    <property type="match status" value="1"/>
</dbReference>
<dbReference type="AlphaFoldDB" id="A0A3Q2XLC2"/>
<evidence type="ECO:0000259" key="18">
    <source>
        <dbReference type="PROSITE" id="PS50998"/>
    </source>
</evidence>
<accession>A0A3Q2XLC2</accession>
<dbReference type="PROSITE" id="PS50998">
    <property type="entry name" value="GLA_2"/>
    <property type="match status" value="1"/>
</dbReference>